<dbReference type="Proteomes" id="UP001332243">
    <property type="component" value="Unassembled WGS sequence"/>
</dbReference>
<evidence type="ECO:0000313" key="5">
    <source>
        <dbReference type="EMBL" id="MEE6261970.1"/>
    </source>
</evidence>
<dbReference type="Pfam" id="PF07161">
    <property type="entry name" value="LppX_LprAFG"/>
    <property type="match status" value="1"/>
</dbReference>
<keyword evidence="3" id="KW-0472">Membrane</keyword>
<evidence type="ECO:0000256" key="2">
    <source>
        <dbReference type="ARBA" id="ARBA00009194"/>
    </source>
</evidence>
<evidence type="ECO:0000256" key="1">
    <source>
        <dbReference type="ARBA" id="ARBA00004196"/>
    </source>
</evidence>
<organism evidence="5 6">
    <name type="scientific">Plantactinospora sonchi</name>
    <dbReference type="NCBI Taxonomy" id="1544735"/>
    <lineage>
        <taxon>Bacteria</taxon>
        <taxon>Bacillati</taxon>
        <taxon>Actinomycetota</taxon>
        <taxon>Actinomycetes</taxon>
        <taxon>Micromonosporales</taxon>
        <taxon>Micromonosporaceae</taxon>
        <taxon>Plantactinospora</taxon>
    </lineage>
</organism>
<comment type="similarity">
    <text evidence="2">Belongs to the LppX/LprAFG lipoprotein family.</text>
</comment>
<dbReference type="SUPFAM" id="SSF89392">
    <property type="entry name" value="Prokaryotic lipoproteins and lipoprotein localization factors"/>
    <property type="match status" value="1"/>
</dbReference>
<protein>
    <submittedName>
        <fullName evidence="5">LppX_LprAFG lipoprotein</fullName>
    </submittedName>
</protein>
<keyword evidence="5" id="KW-0449">Lipoprotein</keyword>
<name>A0ABU7RZQ2_9ACTN</name>
<dbReference type="InterPro" id="IPR009830">
    <property type="entry name" value="LppX/LprAFG"/>
</dbReference>
<keyword evidence="6" id="KW-1185">Reference proteome</keyword>
<dbReference type="RefSeq" id="WP_331217047.1">
    <property type="nucleotide sequence ID" value="NZ_JAZGQK010000024.1"/>
</dbReference>
<dbReference type="Gene3D" id="2.50.20.20">
    <property type="match status" value="1"/>
</dbReference>
<evidence type="ECO:0000313" key="6">
    <source>
        <dbReference type="Proteomes" id="UP001332243"/>
    </source>
</evidence>
<reference evidence="5 6" key="1">
    <citation type="submission" date="2024-01" db="EMBL/GenBank/DDBJ databases">
        <title>Genome insights into Plantactinospora sonchi sp. nov.</title>
        <authorList>
            <person name="Wang L."/>
        </authorList>
    </citation>
    <scope>NUCLEOTIDE SEQUENCE [LARGE SCALE GENOMIC DNA]</scope>
    <source>
        <strain evidence="5 6">NEAU-QY2</strain>
    </source>
</reference>
<comment type="caution">
    <text evidence="5">The sequence shown here is derived from an EMBL/GenBank/DDBJ whole genome shotgun (WGS) entry which is preliminary data.</text>
</comment>
<feature type="chain" id="PRO_5045254929" evidence="4">
    <location>
        <begin position="20"/>
        <end position="234"/>
    </location>
</feature>
<dbReference type="CDD" id="cd16334">
    <property type="entry name" value="LppX-like"/>
    <property type="match status" value="1"/>
</dbReference>
<dbReference type="InterPro" id="IPR029046">
    <property type="entry name" value="LolA/LolB/LppX"/>
</dbReference>
<evidence type="ECO:0000256" key="4">
    <source>
        <dbReference type="SAM" id="SignalP"/>
    </source>
</evidence>
<dbReference type="EMBL" id="JAZGQK010000024">
    <property type="protein sequence ID" value="MEE6261970.1"/>
    <property type="molecule type" value="Genomic_DNA"/>
</dbReference>
<keyword evidence="4" id="KW-0732">Signal</keyword>
<feature type="signal peptide" evidence="4">
    <location>
        <begin position="1"/>
        <end position="19"/>
    </location>
</feature>
<keyword evidence="3" id="KW-1003">Cell membrane</keyword>
<proteinExistence type="inferred from homology"/>
<sequence>MRRSLALAGALSLLLALSAACTGDRAEAPGGAAESGPASLPEADGLLRTAADELRSVRSARFAVTTDGSATLLDIRSAEGVITAEGEAEGTARLSQAGEPLRLSFVVKGESLYVNGLTDGWQRLPLSVAATIYDPSALLSADRGIANLVATASGSTEARESVDGVPAYRIRGTLPGAALSTLAPGVDGDVVGTLWIGVDRPLLHRVTFPVPGGSGTVTVTFSDYDAPVTIRTPR</sequence>
<dbReference type="PROSITE" id="PS51257">
    <property type="entry name" value="PROKAR_LIPOPROTEIN"/>
    <property type="match status" value="1"/>
</dbReference>
<gene>
    <name evidence="5" type="ORF">V1633_26130</name>
</gene>
<evidence type="ECO:0000256" key="3">
    <source>
        <dbReference type="ARBA" id="ARBA00022475"/>
    </source>
</evidence>
<comment type="subcellular location">
    <subcellularLocation>
        <location evidence="1">Cell envelope</location>
    </subcellularLocation>
</comment>
<accession>A0ABU7RZQ2</accession>